<feature type="binding site" evidence="4">
    <location>
        <position position="65"/>
    </location>
    <ligand>
        <name>a divalent metal cation</name>
        <dbReference type="ChEBI" id="CHEBI:60240"/>
        <label>1</label>
    </ligand>
</feature>
<protein>
    <recommendedName>
        <fullName evidence="2">GTP cyclohydrolase 1 type 2 homolog</fullName>
    </recommendedName>
</protein>
<evidence type="ECO:0000313" key="6">
    <source>
        <dbReference type="Proteomes" id="UP000305675"/>
    </source>
</evidence>
<dbReference type="EMBL" id="SWCJ01000002">
    <property type="protein sequence ID" value="TKB57440.1"/>
    <property type="molecule type" value="Genomic_DNA"/>
</dbReference>
<dbReference type="Pfam" id="PF01784">
    <property type="entry name" value="DUF34_NIF3"/>
    <property type="match status" value="1"/>
</dbReference>
<evidence type="ECO:0000313" key="5">
    <source>
        <dbReference type="EMBL" id="TKB57440.1"/>
    </source>
</evidence>
<dbReference type="NCBIfam" id="TIGR00486">
    <property type="entry name" value="YbgI_SA1388"/>
    <property type="match status" value="1"/>
</dbReference>
<dbReference type="Proteomes" id="UP000305675">
    <property type="component" value="Unassembled WGS sequence"/>
</dbReference>
<sequence length="252" mass="27496">MISREQLLNYLTDTLQPHRIKDYAPNGLQVEGTEEITKIVTAVTASQSVIDAAIELGADAVLVHHGYFWKGEAPELVGMKQKRIKALLEHDINLMAYHLPLDIHPEFGNNAMLAKELGLTITGPMELGNELSVAVCAEFAEPQPASEFVKTIERCLGRKPLHIGDDCQLIKSVGLCSGGAQDYIDLAANRGMDAFLSGEVSERTYYSAVEQGIHYFAAGHHATERSGIRELGKRIAAEFGVEVVFVDAPNPV</sequence>
<dbReference type="GO" id="GO:0046872">
    <property type="term" value="F:metal ion binding"/>
    <property type="evidence" value="ECO:0007669"/>
    <property type="project" value="UniProtKB-KW"/>
</dbReference>
<dbReference type="PANTHER" id="PTHR13799">
    <property type="entry name" value="NGG1 INTERACTING FACTOR 3"/>
    <property type="match status" value="1"/>
</dbReference>
<evidence type="ECO:0000256" key="2">
    <source>
        <dbReference type="ARBA" id="ARBA00022112"/>
    </source>
</evidence>
<evidence type="ECO:0000256" key="3">
    <source>
        <dbReference type="ARBA" id="ARBA00022723"/>
    </source>
</evidence>
<dbReference type="InterPro" id="IPR036069">
    <property type="entry name" value="DUF34/NIF3_sf"/>
</dbReference>
<feature type="binding site" evidence="4">
    <location>
        <position position="64"/>
    </location>
    <ligand>
        <name>a divalent metal cation</name>
        <dbReference type="ChEBI" id="CHEBI:60240"/>
        <label>2</label>
    </ligand>
</feature>
<dbReference type="InterPro" id="IPR002678">
    <property type="entry name" value="DUF34/NIF3"/>
</dbReference>
<keyword evidence="3 4" id="KW-0479">Metal-binding</keyword>
<feature type="binding site" evidence="4">
    <location>
        <position position="224"/>
    </location>
    <ligand>
        <name>a divalent metal cation</name>
        <dbReference type="ChEBI" id="CHEBI:60240"/>
        <label>1</label>
    </ligand>
</feature>
<feature type="binding site" evidence="4">
    <location>
        <position position="220"/>
    </location>
    <ligand>
        <name>a divalent metal cation</name>
        <dbReference type="ChEBI" id="CHEBI:60240"/>
        <label>1</label>
    </ligand>
</feature>
<organism evidence="5 6">
    <name type="scientific">Ferrimonas aestuarii</name>
    <dbReference type="NCBI Taxonomy" id="2569539"/>
    <lineage>
        <taxon>Bacteria</taxon>
        <taxon>Pseudomonadati</taxon>
        <taxon>Pseudomonadota</taxon>
        <taxon>Gammaproteobacteria</taxon>
        <taxon>Alteromonadales</taxon>
        <taxon>Ferrimonadaceae</taxon>
        <taxon>Ferrimonas</taxon>
    </lineage>
</organism>
<feature type="binding site" evidence="4">
    <location>
        <position position="102"/>
    </location>
    <ligand>
        <name>a divalent metal cation</name>
        <dbReference type="ChEBI" id="CHEBI:60240"/>
        <label>1</label>
    </ligand>
</feature>
<dbReference type="OrthoDB" id="9800881at2"/>
<reference evidence="5 6" key="1">
    <citation type="submission" date="2019-04" db="EMBL/GenBank/DDBJ databases">
        <authorList>
            <person name="Hwang J.C."/>
        </authorList>
    </citation>
    <scope>NUCLEOTIDE SEQUENCE [LARGE SCALE GENOMIC DNA]</scope>
    <source>
        <strain evidence="5 6">IMCC35002</strain>
    </source>
</reference>
<gene>
    <name evidence="5" type="ORF">FCL42_03980</name>
</gene>
<name>A0A4U1BRN1_9GAMM</name>
<dbReference type="AlphaFoldDB" id="A0A4U1BRN1"/>
<dbReference type="Gene3D" id="3.40.1390.30">
    <property type="entry name" value="NIF3 (NGG1p interacting factor 3)-like"/>
    <property type="match status" value="2"/>
</dbReference>
<comment type="caution">
    <text evidence="5">The sequence shown here is derived from an EMBL/GenBank/DDBJ whole genome shotgun (WGS) entry which is preliminary data.</text>
</comment>
<evidence type="ECO:0000256" key="1">
    <source>
        <dbReference type="ARBA" id="ARBA00006964"/>
    </source>
</evidence>
<dbReference type="GO" id="GO:0005737">
    <property type="term" value="C:cytoplasm"/>
    <property type="evidence" value="ECO:0007669"/>
    <property type="project" value="TreeGrafter"/>
</dbReference>
<evidence type="ECO:0000256" key="4">
    <source>
        <dbReference type="PIRSR" id="PIRSR602678-1"/>
    </source>
</evidence>
<dbReference type="SUPFAM" id="SSF102705">
    <property type="entry name" value="NIF3 (NGG1p interacting factor 3)-like"/>
    <property type="match status" value="1"/>
</dbReference>
<keyword evidence="6" id="KW-1185">Reference proteome</keyword>
<comment type="similarity">
    <text evidence="1">Belongs to the GTP cyclohydrolase I type 2/NIF3 family.</text>
</comment>
<dbReference type="PANTHER" id="PTHR13799:SF14">
    <property type="entry name" value="GTP CYCLOHYDROLASE 1 TYPE 2 HOMOLOG"/>
    <property type="match status" value="1"/>
</dbReference>
<dbReference type="FunFam" id="3.40.1390.30:FF:000002">
    <property type="entry name" value="Nif3-like dinuclear metal center protein"/>
    <property type="match status" value="1"/>
</dbReference>
<proteinExistence type="inferred from homology"/>
<accession>A0A4U1BRN1</accession>